<evidence type="ECO:0000256" key="1">
    <source>
        <dbReference type="SAM" id="SignalP"/>
    </source>
</evidence>
<dbReference type="KEGG" id="lak:106179755"/>
<sequence>MFKFILAAVLLLACLREGYGACGIAPLKTLTTPLGQTVEYCEWEGKKLGVGSSIRLVSAKGCYRVNCIDRGLMFCGNGIYVPPSDCDVSYDACNVVFVKKDNPLEVCENSPWQPSMTPSIGKK</sequence>
<dbReference type="Gene3D" id="2.60.40.1900">
    <property type="entry name" value="Beta-microseminoprotein (PSP94) domain"/>
    <property type="match status" value="1"/>
</dbReference>
<accession>A0A1S3K9L5</accession>
<feature type="signal peptide" evidence="1">
    <location>
        <begin position="1"/>
        <end position="20"/>
    </location>
</feature>
<evidence type="ECO:0000313" key="2">
    <source>
        <dbReference type="Proteomes" id="UP000085678"/>
    </source>
</evidence>
<gene>
    <name evidence="3" type="primary">LOC106179755</name>
</gene>
<protein>
    <submittedName>
        <fullName evidence="3">Uncharacterized protein LOC106179755</fullName>
    </submittedName>
</protein>
<feature type="chain" id="PRO_5010251844" evidence="1">
    <location>
        <begin position="21"/>
        <end position="123"/>
    </location>
</feature>
<dbReference type="InParanoid" id="A0A1S3K9L5"/>
<name>A0A1S3K9L5_LINAN</name>
<dbReference type="RefSeq" id="XP_013418946.1">
    <property type="nucleotide sequence ID" value="XM_013563492.2"/>
</dbReference>
<dbReference type="Proteomes" id="UP000085678">
    <property type="component" value="Unplaced"/>
</dbReference>
<proteinExistence type="predicted"/>
<keyword evidence="2" id="KW-1185">Reference proteome</keyword>
<keyword evidence="1" id="KW-0732">Signal</keyword>
<reference evidence="3" key="1">
    <citation type="submission" date="2025-08" db="UniProtKB">
        <authorList>
            <consortium name="RefSeq"/>
        </authorList>
    </citation>
    <scope>IDENTIFICATION</scope>
    <source>
        <tissue evidence="3">Gonads</tissue>
    </source>
</reference>
<organism evidence="2 3">
    <name type="scientific">Lingula anatina</name>
    <name type="common">Brachiopod</name>
    <name type="synonym">Lingula unguis</name>
    <dbReference type="NCBI Taxonomy" id="7574"/>
    <lineage>
        <taxon>Eukaryota</taxon>
        <taxon>Metazoa</taxon>
        <taxon>Spiralia</taxon>
        <taxon>Lophotrochozoa</taxon>
        <taxon>Brachiopoda</taxon>
        <taxon>Linguliformea</taxon>
        <taxon>Lingulata</taxon>
        <taxon>Lingulida</taxon>
        <taxon>Linguloidea</taxon>
        <taxon>Lingulidae</taxon>
        <taxon>Lingula</taxon>
    </lineage>
</organism>
<dbReference type="OrthoDB" id="10049009at2759"/>
<dbReference type="GeneID" id="106179755"/>
<dbReference type="AlphaFoldDB" id="A0A1S3K9L5"/>
<evidence type="ECO:0000313" key="3">
    <source>
        <dbReference type="RefSeq" id="XP_013418946.1"/>
    </source>
</evidence>